<protein>
    <submittedName>
        <fullName evidence="2">Uncharacterized protein</fullName>
    </submittedName>
</protein>
<keyword evidence="1" id="KW-0732">Signal</keyword>
<feature type="signal peptide" evidence="1">
    <location>
        <begin position="1"/>
        <end position="18"/>
    </location>
</feature>
<reference evidence="2 3" key="1">
    <citation type="submission" date="2024-03" db="EMBL/GenBank/DDBJ databases">
        <title>Chitinophaga caseinilytica sp. nov., a casein hydrolysing bacterium isolated from forest soil.</title>
        <authorList>
            <person name="Lee D.S."/>
            <person name="Han D.M."/>
            <person name="Baek J.H."/>
            <person name="Choi D.G."/>
            <person name="Jeon J.H."/>
            <person name="Jeon C.O."/>
        </authorList>
    </citation>
    <scope>NUCLEOTIDE SEQUENCE [LARGE SCALE GENOMIC DNA]</scope>
    <source>
        <strain evidence="2 3">KACC 19118</strain>
    </source>
</reference>
<dbReference type="Proteomes" id="UP001449657">
    <property type="component" value="Chromosome"/>
</dbReference>
<feature type="chain" id="PRO_5046685378" evidence="1">
    <location>
        <begin position="19"/>
        <end position="253"/>
    </location>
</feature>
<keyword evidence="3" id="KW-1185">Reference proteome</keyword>
<dbReference type="RefSeq" id="WP_341843077.1">
    <property type="nucleotide sequence ID" value="NZ_CP149792.1"/>
</dbReference>
<sequence length="253" mass="27783">MKTLTLFIALLLPFAASAIETKVMVRAKARDAKFIGSSLGGAYIIIRNKANQRILAEGKTTGTPGNTQLIMKNPVARGTAICDDQTAGFLATIDIDEPTFVNIEVIAPFNQKQAQTIVSTELWLLPGKNVLGDGIILEIPGFIVDILRPRTHQFISLKTVKDKPFQFQANIVMMCGCVIDKGGLWNSDEMEVKGVLKKDGKVIREVKFSLVSANLFEGDCPITQTGNYELVLHAWHEKTGNAGVDKMNFVLYE</sequence>
<organism evidence="2 3">
    <name type="scientific">Chitinophaga caseinilytica</name>
    <dbReference type="NCBI Taxonomy" id="2267521"/>
    <lineage>
        <taxon>Bacteria</taxon>
        <taxon>Pseudomonadati</taxon>
        <taxon>Bacteroidota</taxon>
        <taxon>Chitinophagia</taxon>
        <taxon>Chitinophagales</taxon>
        <taxon>Chitinophagaceae</taxon>
        <taxon>Chitinophaga</taxon>
    </lineage>
</organism>
<accession>A0ABZ2ZB08</accession>
<evidence type="ECO:0000256" key="1">
    <source>
        <dbReference type="SAM" id="SignalP"/>
    </source>
</evidence>
<evidence type="ECO:0000313" key="3">
    <source>
        <dbReference type="Proteomes" id="UP001449657"/>
    </source>
</evidence>
<gene>
    <name evidence="2" type="ORF">WJU22_09905</name>
</gene>
<dbReference type="EMBL" id="CP150096">
    <property type="protein sequence ID" value="WZN48487.1"/>
    <property type="molecule type" value="Genomic_DNA"/>
</dbReference>
<proteinExistence type="predicted"/>
<name>A0ABZ2ZB08_9BACT</name>
<evidence type="ECO:0000313" key="2">
    <source>
        <dbReference type="EMBL" id="WZN48487.1"/>
    </source>
</evidence>